<keyword evidence="13 16" id="KW-0862">Zinc</keyword>
<dbReference type="GO" id="GO:0008270">
    <property type="term" value="F:zinc ion binding"/>
    <property type="evidence" value="ECO:0007669"/>
    <property type="project" value="UniProtKB-KW"/>
</dbReference>
<keyword evidence="11 15" id="KW-0863">Zinc-finger</keyword>
<sequence length="1858" mass="204588">MPPKTTPRVKGNVRAANSSRAAELASTSNASSSMSMSALGGFAQFATPAFTPSSTYVATAAPRSSTPNRSGSPSSPGMSSGSTFGGLDMDTVSVIRNGELSMIIKRLMSKRDTTTKVRALEDLEKWVRAQPEDDEAGSAACQEAIGPWIKLYIKLTTDVDRRVRLMTNNVHFLLVKRVKKGLAPYLKEVVAAWIGTFFDPTRDVARVAAEAFKSAFPDNKRQQVVSFCLQDIIYYISGILLEKTPETLSDPRFNTKEEMDTRYGRVASSALYTLGYVIDTLSAEALEKGSQEIAPLLDNAKLWAFFNHPNSLVRRAAYSTLKTIVTKSPGLIQDRLTIISKNFFPSIFSDKDTTTHGDLWDALLVFTKAFPESWTIVADKKPTMSLFSSFLKAAGHGSVTVTYRSILPLISTWCDDSVLGKNGTGFPFVKDFFDNFWKGLESSNVDKEPGSTPLFLEAYLECLVYFTVRFGKSESTKQGQDAAFAAFLAFVRTYLTSVDDQKLAAKFSEDEQGIAKKITVHLIRLLNIPSVRERALSDLWTPIVESMSEIMSKEPSDANIKSGKRAILLLSQISTAAQEKQDTIVIDLAEKAADQLVQIVARQCSETQSIGPSQLLSSLAIQFEVVVFSNPASQAAMHDFFDRQFADMLLTSEVQNDSEAESKEGGESLPHLLDLFSGYLGNTQEQDHASTVWKRVMDKVLTESENEVNQERQRVILQGLLYRTSLSTPTFDLKLDAVNSFLTSVVVDLQYRGSPSGEALIADALCSTCMVPDSLKLEIVDSLSTRLDLFVSDVIGGQALGKKEEADSILEIVLRSLSSIVPLSIENDAEEPLKRLIIAAFDLSCHSEESEAGQKVLDKMEPLSLDSEDARFLLKDCLTEHIQDCIQNLQRFTSPEDLVSQAQKLADLLQLTDSTGRFELLSSFFFDKDHWSPMYQTLVQSGPHPSLAMVDAVLEALQCQGKRLDVIRKDSQPSIAYDSFGLSAYGRLALFTLELLKKEGEMVSLFLQYPEKMTWIMDELLKVRQGCLDAFQTPSSNSGVFYSTNLHADANDVVFRALLRDLSAMATSWITLALEDGWENKIIDVLSSGPQAQSVDDDDEEGGCSPAYFAKAALEDQDGIQERILAELVLVLAKSDNAEVTPGNAKAWCQLLKSDSLPLSLAAGLVRSLRARLENTGDFANLVNYWASELSAARPSEVSTQNAPTLRRLTLLVAALEQSTSDEPSPISIPQHRAMNLLQSIRRWISDSDALQNFDDQNGLLVHSLLLKLLGALATQVQELPGAHWEMMFGYIGSVLSGLGESSLTALEIIVLERASALTSQLIYLGEEEDDITTVWEDHSEGILVASMRLLGRDDTTLQKMDRPVRRYMESLAQVCGYAPDRLLLSHGSVAEQCRLLKEPLTAVQMLAYKQLQTILIEQVQELSIQMEIKAPTSPSLNQEDDDETMDKAAEVDDKMTTPKFPSSLWAIISNPPRGFPAMDVNVDADDEMNLQEEFSLLALHHGQDEDEEEYGIGGGVAAKTEKVVSHSVLGYLLAWKLAFGVFENTTYTVKSLLVEQLRASSTMDDLLPYLFHLLGIQGASSLLTSDSNTNQVLSTGSGSDAAAPLQPFDLGRWDITDYQITGFDLSSPEIGFPLLAAHLYYTCLGNVPSLVRIWWTECKLRQLSISVESLTERYFSPLLISRELSSLAKAQQAPAPGGQAAAAAALSGVADELKELQIKTSKVASEVSASFQIDEATMEIVIRLPSNFPLRQVEVEGLQRVGVKEARWRAWLLAVAGVIAAQNGSLIDALSLFKKNVGLHFEGVDDCTICYSIVSLQDRSLPSKTCKTCKKRFHASCLYKWFKTSNSSSCPLCRTLW</sequence>
<reference evidence="19" key="1">
    <citation type="submission" date="2021-11" db="EMBL/GenBank/DDBJ databases">
        <authorList>
            <person name="Herlambang A."/>
            <person name="Guo Y."/>
            <person name="Takashima Y."/>
            <person name="Nishizawa T."/>
        </authorList>
    </citation>
    <scope>NUCLEOTIDE SEQUENCE</scope>
    <source>
        <strain evidence="19">E1425</strain>
    </source>
</reference>
<dbReference type="InterPro" id="IPR039804">
    <property type="entry name" value="RING-CH-C4HC3_LTN1"/>
</dbReference>
<keyword evidence="8 16" id="KW-0808">Transferase</keyword>
<comment type="subcellular location">
    <subcellularLocation>
        <location evidence="2">Cytoplasm</location>
        <location evidence="2">Cytosol</location>
    </subcellularLocation>
</comment>
<feature type="region of interest" description="Disordered" evidence="17">
    <location>
        <begin position="1"/>
        <end position="35"/>
    </location>
</feature>
<dbReference type="EMBL" id="BQFW01000004">
    <property type="protein sequence ID" value="GJJ70844.1"/>
    <property type="molecule type" value="Genomic_DNA"/>
</dbReference>
<evidence type="ECO:0000256" key="8">
    <source>
        <dbReference type="ARBA" id="ARBA00022679"/>
    </source>
</evidence>
<accession>A0A9P3H637</accession>
<dbReference type="GO" id="GO:1990116">
    <property type="term" value="P:ribosome-associated ubiquitin-dependent protein catabolic process"/>
    <property type="evidence" value="ECO:0007669"/>
    <property type="project" value="UniProtKB-UniRule"/>
</dbReference>
<dbReference type="InterPro" id="IPR039795">
    <property type="entry name" value="LTN1/Rkr1"/>
</dbReference>
<dbReference type="GO" id="GO:0061630">
    <property type="term" value="F:ubiquitin protein ligase activity"/>
    <property type="evidence" value="ECO:0007669"/>
    <property type="project" value="UniProtKB-UniRule"/>
</dbReference>
<dbReference type="SMART" id="SM00744">
    <property type="entry name" value="RINGv"/>
    <property type="match status" value="1"/>
</dbReference>
<evidence type="ECO:0000256" key="4">
    <source>
        <dbReference type="ARBA" id="ARBA00007997"/>
    </source>
</evidence>
<dbReference type="InterPro" id="IPR054476">
    <property type="entry name" value="Ltn1_N"/>
</dbReference>
<evidence type="ECO:0000259" key="18">
    <source>
        <dbReference type="PROSITE" id="PS50089"/>
    </source>
</evidence>
<keyword evidence="12 16" id="KW-0833">Ubl conjugation pathway</keyword>
<evidence type="ECO:0000256" key="10">
    <source>
        <dbReference type="ARBA" id="ARBA00022737"/>
    </source>
</evidence>
<evidence type="ECO:0000256" key="12">
    <source>
        <dbReference type="ARBA" id="ARBA00022786"/>
    </source>
</evidence>
<dbReference type="InterPro" id="IPR001841">
    <property type="entry name" value="Znf_RING"/>
</dbReference>
<evidence type="ECO:0000256" key="17">
    <source>
        <dbReference type="SAM" id="MobiDB-lite"/>
    </source>
</evidence>
<dbReference type="Pfam" id="PF22999">
    <property type="entry name" value="LTN1_E3_ligase_6th"/>
    <property type="match status" value="1"/>
</dbReference>
<evidence type="ECO:0000256" key="2">
    <source>
        <dbReference type="ARBA" id="ARBA00004514"/>
    </source>
</evidence>
<dbReference type="SMART" id="SM01197">
    <property type="entry name" value="FANCL_C"/>
    <property type="match status" value="1"/>
</dbReference>
<name>A0A9P3H637_9FUNG</name>
<comment type="subunit">
    <text evidence="16">Component of the ribosome quality control complex (RQC).</text>
</comment>
<evidence type="ECO:0000256" key="7">
    <source>
        <dbReference type="ARBA" id="ARBA00022490"/>
    </source>
</evidence>
<comment type="similarity">
    <text evidence="4 16">Belongs to the LTN1 family.</text>
</comment>
<dbReference type="InterPro" id="IPR016024">
    <property type="entry name" value="ARM-type_fold"/>
</dbReference>
<evidence type="ECO:0000256" key="1">
    <source>
        <dbReference type="ARBA" id="ARBA00000900"/>
    </source>
</evidence>
<dbReference type="EC" id="2.3.2.27" evidence="5 16"/>
<dbReference type="Gene3D" id="3.30.40.10">
    <property type="entry name" value="Zinc/RING finger domain, C3HC4 (zinc finger)"/>
    <property type="match status" value="1"/>
</dbReference>
<feature type="domain" description="RING-type" evidence="18">
    <location>
        <begin position="1808"/>
        <end position="1855"/>
    </location>
</feature>
<gene>
    <name evidence="19" type="ORF">EMPS_03194</name>
</gene>
<evidence type="ECO:0000256" key="5">
    <source>
        <dbReference type="ARBA" id="ARBA00012483"/>
    </source>
</evidence>
<dbReference type="Gene3D" id="1.25.10.10">
    <property type="entry name" value="Leucine-rich Repeat Variant"/>
    <property type="match status" value="1"/>
</dbReference>
<evidence type="ECO:0000256" key="15">
    <source>
        <dbReference type="PROSITE-ProRule" id="PRU00175"/>
    </source>
</evidence>
<dbReference type="InterPro" id="IPR011016">
    <property type="entry name" value="Znf_RING-CH"/>
</dbReference>
<evidence type="ECO:0000256" key="9">
    <source>
        <dbReference type="ARBA" id="ARBA00022723"/>
    </source>
</evidence>
<proteinExistence type="inferred from homology"/>
<feature type="compositionally biased region" description="Low complexity" evidence="17">
    <location>
        <begin position="62"/>
        <end position="85"/>
    </location>
</feature>
<evidence type="ECO:0000256" key="14">
    <source>
        <dbReference type="ARBA" id="ARBA00055150"/>
    </source>
</evidence>
<dbReference type="SUPFAM" id="SSF57850">
    <property type="entry name" value="RING/U-box"/>
    <property type="match status" value="1"/>
</dbReference>
<evidence type="ECO:0000256" key="6">
    <source>
        <dbReference type="ARBA" id="ARBA00017157"/>
    </source>
</evidence>
<evidence type="ECO:0000313" key="19">
    <source>
        <dbReference type="EMBL" id="GJJ70844.1"/>
    </source>
</evidence>
<dbReference type="PROSITE" id="PS50089">
    <property type="entry name" value="ZF_RING_2"/>
    <property type="match status" value="1"/>
</dbReference>
<comment type="caution">
    <text evidence="19">The sequence shown here is derived from an EMBL/GenBank/DDBJ whole genome shotgun (WGS) entry which is preliminary data.</text>
</comment>
<protein>
    <recommendedName>
        <fullName evidence="6 16">E3 ubiquitin-protein ligase listerin</fullName>
        <ecNumber evidence="5 16">2.3.2.27</ecNumber>
    </recommendedName>
    <alternativeName>
        <fullName evidence="16">RING-type E3 ubiquitin transferase listerin</fullName>
    </alternativeName>
</protein>
<dbReference type="GO" id="GO:0005829">
    <property type="term" value="C:cytosol"/>
    <property type="evidence" value="ECO:0007669"/>
    <property type="project" value="UniProtKB-SubCell"/>
</dbReference>
<feature type="region of interest" description="Disordered" evidence="17">
    <location>
        <begin position="59"/>
        <end position="85"/>
    </location>
</feature>
<keyword evidence="9 16" id="KW-0479">Metal-binding</keyword>
<dbReference type="PANTHER" id="PTHR12389">
    <property type="entry name" value="ZINC FINGER PROTEIN 294"/>
    <property type="match status" value="1"/>
</dbReference>
<evidence type="ECO:0000256" key="16">
    <source>
        <dbReference type="RuleBase" id="RU367090"/>
    </source>
</evidence>
<dbReference type="CDD" id="cd16491">
    <property type="entry name" value="RING-CH-C4HC3_LTN1"/>
    <property type="match status" value="1"/>
</dbReference>
<dbReference type="Pfam" id="PF23009">
    <property type="entry name" value="UBC_like"/>
    <property type="match status" value="1"/>
</dbReference>
<dbReference type="SUPFAM" id="SSF48371">
    <property type="entry name" value="ARM repeat"/>
    <property type="match status" value="1"/>
</dbReference>
<dbReference type="InterPro" id="IPR054478">
    <property type="entry name" value="LTN1_UBC"/>
</dbReference>
<comment type="function">
    <text evidence="16">E3 ubiquitin-protein ligase. Component of the ribosome quality control complex (RQC), a ribosome-associated complex that mediates ubiquitination and extraction of incompletely synthesized nascent chains for proteasomal degradation.</text>
</comment>
<comment type="pathway">
    <text evidence="3 16">Protein modification; protein ubiquitination.</text>
</comment>
<keyword evidence="7" id="KW-0963">Cytoplasm</keyword>
<dbReference type="Pfam" id="PF13639">
    <property type="entry name" value="zf-RING_2"/>
    <property type="match status" value="1"/>
</dbReference>
<organism evidence="19 20">
    <name type="scientific">Entomortierella parvispora</name>
    <dbReference type="NCBI Taxonomy" id="205924"/>
    <lineage>
        <taxon>Eukaryota</taxon>
        <taxon>Fungi</taxon>
        <taxon>Fungi incertae sedis</taxon>
        <taxon>Mucoromycota</taxon>
        <taxon>Mortierellomycotina</taxon>
        <taxon>Mortierellomycetes</taxon>
        <taxon>Mortierellales</taxon>
        <taxon>Mortierellaceae</taxon>
        <taxon>Entomortierella</taxon>
    </lineage>
</organism>
<evidence type="ECO:0000256" key="13">
    <source>
        <dbReference type="ARBA" id="ARBA00022833"/>
    </source>
</evidence>
<dbReference type="InterPro" id="IPR013083">
    <property type="entry name" value="Znf_RING/FYVE/PHD"/>
</dbReference>
<dbReference type="FunFam" id="3.30.40.10:FF:000038">
    <property type="entry name" value="E3 ubiquitin-protein ligase listerin"/>
    <property type="match status" value="1"/>
</dbReference>
<dbReference type="PANTHER" id="PTHR12389:SF0">
    <property type="entry name" value="E3 UBIQUITIN-PROTEIN LIGASE LISTERIN"/>
    <property type="match status" value="1"/>
</dbReference>
<dbReference type="Pfam" id="PF22958">
    <property type="entry name" value="Ltn1_1st"/>
    <property type="match status" value="1"/>
</dbReference>
<evidence type="ECO:0000256" key="3">
    <source>
        <dbReference type="ARBA" id="ARBA00004906"/>
    </source>
</evidence>
<feature type="compositionally biased region" description="Low complexity" evidence="17">
    <location>
        <begin position="21"/>
        <end position="35"/>
    </location>
</feature>
<dbReference type="OrthoDB" id="6108at2759"/>
<dbReference type="InterPro" id="IPR054477">
    <property type="entry name" value="LTN1_E3_ligase_6th"/>
</dbReference>
<dbReference type="GO" id="GO:1990112">
    <property type="term" value="C:RQC complex"/>
    <property type="evidence" value="ECO:0007669"/>
    <property type="project" value="UniProtKB-UniRule"/>
</dbReference>
<keyword evidence="10" id="KW-0677">Repeat</keyword>
<evidence type="ECO:0000313" key="20">
    <source>
        <dbReference type="Proteomes" id="UP000827284"/>
    </source>
</evidence>
<evidence type="ECO:0000256" key="11">
    <source>
        <dbReference type="ARBA" id="ARBA00022771"/>
    </source>
</evidence>
<keyword evidence="20" id="KW-1185">Reference proteome</keyword>
<comment type="catalytic activity">
    <reaction evidence="1 16">
        <text>S-ubiquitinyl-[E2 ubiquitin-conjugating enzyme]-L-cysteine + [acceptor protein]-L-lysine = [E2 ubiquitin-conjugating enzyme]-L-cysteine + N(6)-ubiquitinyl-[acceptor protein]-L-lysine.</text>
        <dbReference type="EC" id="2.3.2.27"/>
    </reaction>
</comment>
<reference evidence="19" key="2">
    <citation type="journal article" date="2022" name="Microbiol. Resour. Announc.">
        <title>Whole-Genome Sequence of Entomortierella parvispora E1425, a Mucoromycotan Fungus Associated with Burkholderiaceae-Related Endosymbiotic Bacteria.</title>
        <authorList>
            <person name="Herlambang A."/>
            <person name="Guo Y."/>
            <person name="Takashima Y."/>
            <person name="Narisawa K."/>
            <person name="Ohta H."/>
            <person name="Nishizawa T."/>
        </authorList>
    </citation>
    <scope>NUCLEOTIDE SEQUENCE</scope>
    <source>
        <strain evidence="19">E1425</strain>
    </source>
</reference>
<dbReference type="GO" id="GO:0043023">
    <property type="term" value="F:ribosomal large subunit binding"/>
    <property type="evidence" value="ECO:0007669"/>
    <property type="project" value="TreeGrafter"/>
</dbReference>
<dbReference type="Proteomes" id="UP000827284">
    <property type="component" value="Unassembled WGS sequence"/>
</dbReference>
<dbReference type="InterPro" id="IPR011989">
    <property type="entry name" value="ARM-like"/>
</dbReference>
<dbReference type="GO" id="GO:0072344">
    <property type="term" value="P:rescue of stalled ribosome"/>
    <property type="evidence" value="ECO:0007669"/>
    <property type="project" value="UniProtKB-UniRule"/>
</dbReference>
<comment type="function">
    <text evidence="14">E3 ubiquitin-protein ligase component of the ribosome quality control complex (RQC), a ribosome-associated complex that mediates ubiquitination and extraction of incompletely synthesized nascent chains for proteasomal degradation. Mediates ubiquitination of proteins derived from mRNAs lacking stop codons (non-stop proteins) and other translation arrest products induced by poly-lysine sequences and tandem rare codons. Ubiquitination leads to CDC48 recruitment for extraction and degradation of the incomplete translation product. May indirectly play a role in chromatin function and transcription.</text>
</comment>